<evidence type="ECO:0000313" key="2">
    <source>
        <dbReference type="Proteomes" id="UP001154282"/>
    </source>
</evidence>
<reference evidence="1" key="1">
    <citation type="submission" date="2022-08" db="EMBL/GenBank/DDBJ databases">
        <authorList>
            <person name="Gutierrez-Valencia J."/>
        </authorList>
    </citation>
    <scope>NUCLEOTIDE SEQUENCE</scope>
</reference>
<protein>
    <submittedName>
        <fullName evidence="1">Uncharacterized protein</fullName>
    </submittedName>
</protein>
<evidence type="ECO:0000313" key="1">
    <source>
        <dbReference type="EMBL" id="CAI0465508.1"/>
    </source>
</evidence>
<comment type="caution">
    <text evidence="1">The sequence shown here is derived from an EMBL/GenBank/DDBJ whole genome shotgun (WGS) entry which is preliminary data.</text>
</comment>
<dbReference type="Proteomes" id="UP001154282">
    <property type="component" value="Unassembled WGS sequence"/>
</dbReference>
<accession>A0AAV0P339</accession>
<sequence>MFWTKFCPISPLEML</sequence>
<gene>
    <name evidence="1" type="ORF">LITE_LOCUS36635</name>
</gene>
<organism evidence="1 2">
    <name type="scientific">Linum tenue</name>
    <dbReference type="NCBI Taxonomy" id="586396"/>
    <lineage>
        <taxon>Eukaryota</taxon>
        <taxon>Viridiplantae</taxon>
        <taxon>Streptophyta</taxon>
        <taxon>Embryophyta</taxon>
        <taxon>Tracheophyta</taxon>
        <taxon>Spermatophyta</taxon>
        <taxon>Magnoliopsida</taxon>
        <taxon>eudicotyledons</taxon>
        <taxon>Gunneridae</taxon>
        <taxon>Pentapetalae</taxon>
        <taxon>rosids</taxon>
        <taxon>fabids</taxon>
        <taxon>Malpighiales</taxon>
        <taxon>Linaceae</taxon>
        <taxon>Linum</taxon>
    </lineage>
</organism>
<keyword evidence="2" id="KW-1185">Reference proteome</keyword>
<name>A0AAV0P339_9ROSI</name>
<dbReference type="EMBL" id="CAMGYJ010000008">
    <property type="protein sequence ID" value="CAI0465508.1"/>
    <property type="molecule type" value="Genomic_DNA"/>
</dbReference>
<proteinExistence type="predicted"/>